<dbReference type="EMBL" id="VOLT01000015">
    <property type="protein sequence ID" value="TWX64118.1"/>
    <property type="molecule type" value="Genomic_DNA"/>
</dbReference>
<accession>A0A5C6Q5M9</accession>
<dbReference type="CDD" id="cd00448">
    <property type="entry name" value="YjgF_YER057c_UK114_family"/>
    <property type="match status" value="1"/>
</dbReference>
<dbReference type="OrthoDB" id="6196780at2"/>
<protein>
    <submittedName>
        <fullName evidence="2">RidA family protein</fullName>
    </submittedName>
</protein>
<dbReference type="GO" id="GO:0005829">
    <property type="term" value="C:cytosol"/>
    <property type="evidence" value="ECO:0007669"/>
    <property type="project" value="TreeGrafter"/>
</dbReference>
<keyword evidence="3" id="KW-1185">Reference proteome</keyword>
<dbReference type="SUPFAM" id="SSF55298">
    <property type="entry name" value="YjgF-like"/>
    <property type="match status" value="1"/>
</dbReference>
<dbReference type="InterPro" id="IPR006175">
    <property type="entry name" value="YjgF/YER057c/UK114"/>
</dbReference>
<comment type="caution">
    <text evidence="2">The sequence shown here is derived from an EMBL/GenBank/DDBJ whole genome shotgun (WGS) entry which is preliminary data.</text>
</comment>
<dbReference type="AlphaFoldDB" id="A0A5C6Q5M9"/>
<dbReference type="PANTHER" id="PTHR11803">
    <property type="entry name" value="2-IMINOBUTANOATE/2-IMINOPROPANOATE DEAMINASE RIDA"/>
    <property type="match status" value="1"/>
</dbReference>
<dbReference type="Gene3D" id="3.30.1330.40">
    <property type="entry name" value="RutC-like"/>
    <property type="match status" value="1"/>
</dbReference>
<dbReference type="Proteomes" id="UP000321822">
    <property type="component" value="Unassembled WGS sequence"/>
</dbReference>
<comment type="similarity">
    <text evidence="1">Belongs to the RutC family.</text>
</comment>
<evidence type="ECO:0000313" key="3">
    <source>
        <dbReference type="Proteomes" id="UP000321822"/>
    </source>
</evidence>
<evidence type="ECO:0000313" key="2">
    <source>
        <dbReference type="EMBL" id="TWX64118.1"/>
    </source>
</evidence>
<name>A0A5C6Q5M9_9GAMM</name>
<proteinExistence type="inferred from homology"/>
<dbReference type="GO" id="GO:0019239">
    <property type="term" value="F:deaminase activity"/>
    <property type="evidence" value="ECO:0007669"/>
    <property type="project" value="TreeGrafter"/>
</dbReference>
<reference evidence="2 3" key="1">
    <citation type="submission" date="2019-07" db="EMBL/GenBank/DDBJ databases">
        <title>Genomes of sea-ice associated Colwellia species.</title>
        <authorList>
            <person name="Bowman J.P."/>
        </authorList>
    </citation>
    <scope>NUCLEOTIDE SEQUENCE [LARGE SCALE GENOMIC DNA]</scope>
    <source>
        <strain evidence="2 3">ACAM 459</strain>
    </source>
</reference>
<dbReference type="PANTHER" id="PTHR11803:SF58">
    <property type="entry name" value="PROTEIN HMF1-RELATED"/>
    <property type="match status" value="1"/>
</dbReference>
<dbReference type="InterPro" id="IPR035959">
    <property type="entry name" value="RutC-like_sf"/>
</dbReference>
<dbReference type="Pfam" id="PF01042">
    <property type="entry name" value="Ribonuc_L-PSP"/>
    <property type="match status" value="1"/>
</dbReference>
<organism evidence="2 3">
    <name type="scientific">Colwellia demingiae</name>
    <dbReference type="NCBI Taxonomy" id="89401"/>
    <lineage>
        <taxon>Bacteria</taxon>
        <taxon>Pseudomonadati</taxon>
        <taxon>Pseudomonadota</taxon>
        <taxon>Gammaproteobacteria</taxon>
        <taxon>Alteromonadales</taxon>
        <taxon>Colwelliaceae</taxon>
        <taxon>Colwellia</taxon>
    </lineage>
</organism>
<sequence>MMSIQRKNYNKLGEVLGPYTQSVIHSNTLYTSGLTAFGSSAQMAGIEVQTRTIFSQLNHICQAHNVTMKNLIKVTIFVSDFSDMDLLRSTLFDLYGHDIPASSLIKVDALFSKDFKIEIEAIIGL</sequence>
<evidence type="ECO:0000256" key="1">
    <source>
        <dbReference type="ARBA" id="ARBA00010552"/>
    </source>
</evidence>
<gene>
    <name evidence="2" type="ORF">ESZ36_20845</name>
</gene>